<evidence type="ECO:0000259" key="3">
    <source>
        <dbReference type="Pfam" id="PF00535"/>
    </source>
</evidence>
<protein>
    <submittedName>
        <fullName evidence="4">Glycosyltransferase family 2 protein</fullName>
    </submittedName>
</protein>
<dbReference type="Pfam" id="PF00535">
    <property type="entry name" value="Glycos_transf_2"/>
    <property type="match status" value="1"/>
</dbReference>
<dbReference type="PANTHER" id="PTHR22916:SF3">
    <property type="entry name" value="UDP-GLCNAC:BETAGAL BETA-1,3-N-ACETYLGLUCOSAMINYLTRANSFERASE-LIKE PROTEIN 1"/>
    <property type="match status" value="1"/>
</dbReference>
<dbReference type="InterPro" id="IPR029044">
    <property type="entry name" value="Nucleotide-diphossugar_trans"/>
</dbReference>
<feature type="coiled-coil region" evidence="2">
    <location>
        <begin position="219"/>
        <end position="253"/>
    </location>
</feature>
<accession>A0ABR8W909</accession>
<comment type="caution">
    <text evidence="4">The sequence shown here is derived from an EMBL/GenBank/DDBJ whole genome shotgun (WGS) entry which is preliminary data.</text>
</comment>
<keyword evidence="2" id="KW-0175">Coiled coil</keyword>
<dbReference type="SUPFAM" id="SSF53448">
    <property type="entry name" value="Nucleotide-diphospho-sugar transferases"/>
    <property type="match status" value="1"/>
</dbReference>
<evidence type="ECO:0000313" key="4">
    <source>
        <dbReference type="EMBL" id="MBD8013503.1"/>
    </source>
</evidence>
<dbReference type="RefSeq" id="WP_191713748.1">
    <property type="nucleotide sequence ID" value="NZ_JACSPU010000001.1"/>
</dbReference>
<gene>
    <name evidence="4" type="ORF">H9630_01640</name>
</gene>
<evidence type="ECO:0000256" key="1">
    <source>
        <dbReference type="ARBA" id="ARBA00006739"/>
    </source>
</evidence>
<evidence type="ECO:0000256" key="2">
    <source>
        <dbReference type="SAM" id="Coils"/>
    </source>
</evidence>
<proteinExistence type="inferred from homology"/>
<sequence length="516" mass="59719">MAELVSIIIPVYNAEQYLEECLDSVVSQTYANLEVIVVNDGSEDNCEAIAKRYAASFAAIQYYSHENRGLGFTRNKGISLSKGKYLFFLDADDTIPQNAINLLVKAAVKNEADYAVGKVVRFNEERKYIPIRHVDFNLYKEKKITSLKENPELLQDSIACNKLWLKNFLISNQLFFKEGKNYEDLSFTMKAAVLAKKILVVDQVVYHWRVRDDEDKPSITQQQMKLANTVDRLEALNENRQWLEDQNKNARIIEEHDVKSLLDVLRLHVLKYALTSEQDRAQWESAIFSFLDRIPSSAVERLPAKERLLYKVAIDKNFEDLLLLSQVLTHTELQPLVRQEEKRLVLQGENQLYDVTLFYKPVLVFDNIEKLQDGRCKLTGQLWIPKASQPSKGRVYAENRVTKEKLTVAELQLDQLNKEKNYPYEYQNVQVFLVLKAIIDKTKEAIYDFYFESSIYPGSRPTRARLSPTADNSGHISTQKYNLSFYSTNYSNLSLKVEQSGKLKPLLKNVLRRLKK</sequence>
<comment type="similarity">
    <text evidence="1">Belongs to the glycosyltransferase 2 family.</text>
</comment>
<organism evidence="4 5">
    <name type="scientific">Planococcus wigleyi</name>
    <dbReference type="NCBI Taxonomy" id="2762216"/>
    <lineage>
        <taxon>Bacteria</taxon>
        <taxon>Bacillati</taxon>
        <taxon>Bacillota</taxon>
        <taxon>Bacilli</taxon>
        <taxon>Bacillales</taxon>
        <taxon>Caryophanaceae</taxon>
        <taxon>Planococcus</taxon>
    </lineage>
</organism>
<dbReference type="EMBL" id="JACSPU010000001">
    <property type="protein sequence ID" value="MBD8013503.1"/>
    <property type="molecule type" value="Genomic_DNA"/>
</dbReference>
<evidence type="ECO:0000313" key="5">
    <source>
        <dbReference type="Proteomes" id="UP000658980"/>
    </source>
</evidence>
<dbReference type="CDD" id="cd00761">
    <property type="entry name" value="Glyco_tranf_GTA_type"/>
    <property type="match status" value="1"/>
</dbReference>
<dbReference type="Proteomes" id="UP000658980">
    <property type="component" value="Unassembled WGS sequence"/>
</dbReference>
<name>A0ABR8W909_9BACL</name>
<dbReference type="InterPro" id="IPR001173">
    <property type="entry name" value="Glyco_trans_2-like"/>
</dbReference>
<dbReference type="Gene3D" id="3.90.550.10">
    <property type="entry name" value="Spore Coat Polysaccharide Biosynthesis Protein SpsA, Chain A"/>
    <property type="match status" value="1"/>
</dbReference>
<feature type="domain" description="Glycosyltransferase 2-like" evidence="3">
    <location>
        <begin position="6"/>
        <end position="147"/>
    </location>
</feature>
<keyword evidence="5" id="KW-1185">Reference proteome</keyword>
<dbReference type="PANTHER" id="PTHR22916">
    <property type="entry name" value="GLYCOSYLTRANSFERASE"/>
    <property type="match status" value="1"/>
</dbReference>
<reference evidence="4 5" key="1">
    <citation type="submission" date="2020-08" db="EMBL/GenBank/DDBJ databases">
        <title>A Genomic Blueprint of the Chicken Gut Microbiome.</title>
        <authorList>
            <person name="Gilroy R."/>
            <person name="Ravi A."/>
            <person name="Getino M."/>
            <person name="Pursley I."/>
            <person name="Horton D.L."/>
            <person name="Alikhan N.-F."/>
            <person name="Baker D."/>
            <person name="Gharbi K."/>
            <person name="Hall N."/>
            <person name="Watson M."/>
            <person name="Adriaenssens E.M."/>
            <person name="Foster-Nyarko E."/>
            <person name="Jarju S."/>
            <person name="Secka A."/>
            <person name="Antonio M."/>
            <person name="Oren A."/>
            <person name="Chaudhuri R."/>
            <person name="La Ragione R.M."/>
            <person name="Hildebrand F."/>
            <person name="Pallen M.J."/>
        </authorList>
    </citation>
    <scope>NUCLEOTIDE SEQUENCE [LARGE SCALE GENOMIC DNA]</scope>
    <source>
        <strain evidence="4 5">Sa1BUA13</strain>
    </source>
</reference>